<dbReference type="InterPro" id="IPR000159">
    <property type="entry name" value="RA_dom"/>
</dbReference>
<dbReference type="InterPro" id="IPR013761">
    <property type="entry name" value="SAM/pointed_sf"/>
</dbReference>
<feature type="region of interest" description="Disordered" evidence="4">
    <location>
        <begin position="396"/>
        <end position="421"/>
    </location>
</feature>
<dbReference type="PANTHER" id="PTHR24135:SF28">
    <property type="entry name" value="LD13733P"/>
    <property type="match status" value="1"/>
</dbReference>
<dbReference type="InterPro" id="IPR051569">
    <property type="entry name" value="SHANK"/>
</dbReference>
<dbReference type="Pfam" id="PF00018">
    <property type="entry name" value="SH3_1"/>
    <property type="match status" value="1"/>
</dbReference>
<evidence type="ECO:0000256" key="4">
    <source>
        <dbReference type="SAM" id="MobiDB-lite"/>
    </source>
</evidence>
<gene>
    <name evidence="8" type="primary">STE50</name>
    <name evidence="8" type="ORF">BG011_002145</name>
</gene>
<feature type="region of interest" description="Disordered" evidence="4">
    <location>
        <begin position="147"/>
        <end position="233"/>
    </location>
</feature>
<feature type="compositionally biased region" description="Low complexity" evidence="4">
    <location>
        <begin position="396"/>
        <end position="407"/>
    </location>
</feature>
<evidence type="ECO:0000259" key="7">
    <source>
        <dbReference type="PROSITE" id="PS50200"/>
    </source>
</evidence>
<feature type="domain" description="SAM" evidence="6">
    <location>
        <begin position="1"/>
        <end position="55"/>
    </location>
</feature>
<dbReference type="Pfam" id="PF00788">
    <property type="entry name" value="RA"/>
    <property type="match status" value="1"/>
</dbReference>
<comment type="caution">
    <text evidence="8">The sequence shown here is derived from an EMBL/GenBank/DDBJ whole genome shotgun (WGS) entry which is preliminary data.</text>
</comment>
<dbReference type="InterPro" id="IPR001660">
    <property type="entry name" value="SAM"/>
</dbReference>
<dbReference type="Proteomes" id="UP000726737">
    <property type="component" value="Unassembled WGS sequence"/>
</dbReference>
<protein>
    <submittedName>
        <fullName evidence="8">Adaptor for signal transduction</fullName>
    </submittedName>
</protein>
<dbReference type="OrthoDB" id="8883818at2759"/>
<dbReference type="PROSITE" id="PS50002">
    <property type="entry name" value="SH3"/>
    <property type="match status" value="1"/>
</dbReference>
<dbReference type="CDD" id="cd01786">
    <property type="entry name" value="RA_STE50"/>
    <property type="match status" value="1"/>
</dbReference>
<keyword evidence="9" id="KW-1185">Reference proteome</keyword>
<dbReference type="SUPFAM" id="SSF54236">
    <property type="entry name" value="Ubiquitin-like"/>
    <property type="match status" value="1"/>
</dbReference>
<evidence type="ECO:0000313" key="9">
    <source>
        <dbReference type="Proteomes" id="UP000726737"/>
    </source>
</evidence>
<dbReference type="SUPFAM" id="SSF50044">
    <property type="entry name" value="SH3-domain"/>
    <property type="match status" value="1"/>
</dbReference>
<feature type="region of interest" description="Disordered" evidence="4">
    <location>
        <begin position="332"/>
        <end position="355"/>
    </location>
</feature>
<dbReference type="SUPFAM" id="SSF47769">
    <property type="entry name" value="SAM/Pointed domain"/>
    <property type="match status" value="1"/>
</dbReference>
<dbReference type="InterPro" id="IPR029071">
    <property type="entry name" value="Ubiquitin-like_domsf"/>
</dbReference>
<feature type="compositionally biased region" description="Low complexity" evidence="4">
    <location>
        <begin position="156"/>
        <end position="167"/>
    </location>
</feature>
<accession>A0A9P6U5I5</accession>
<dbReference type="SMART" id="SM00314">
    <property type="entry name" value="RA"/>
    <property type="match status" value="1"/>
</dbReference>
<proteinExistence type="predicted"/>
<evidence type="ECO:0000256" key="1">
    <source>
        <dbReference type="ARBA" id="ARBA00022443"/>
    </source>
</evidence>
<dbReference type="GO" id="GO:0007165">
    <property type="term" value="P:signal transduction"/>
    <property type="evidence" value="ECO:0007669"/>
    <property type="project" value="InterPro"/>
</dbReference>
<organism evidence="8 9">
    <name type="scientific">Mortierella polycephala</name>
    <dbReference type="NCBI Taxonomy" id="41804"/>
    <lineage>
        <taxon>Eukaryota</taxon>
        <taxon>Fungi</taxon>
        <taxon>Fungi incertae sedis</taxon>
        <taxon>Mucoromycota</taxon>
        <taxon>Mortierellomycotina</taxon>
        <taxon>Mortierellomycetes</taxon>
        <taxon>Mortierellales</taxon>
        <taxon>Mortierellaceae</taxon>
        <taxon>Mortierella</taxon>
    </lineage>
</organism>
<feature type="domain" description="Ras-associating" evidence="7">
    <location>
        <begin position="235"/>
        <end position="329"/>
    </location>
</feature>
<evidence type="ECO:0000259" key="5">
    <source>
        <dbReference type="PROSITE" id="PS50002"/>
    </source>
</evidence>
<keyword evidence="1 2" id="KW-0728">SH3 domain</keyword>
<dbReference type="CDD" id="cd00174">
    <property type="entry name" value="SH3"/>
    <property type="match status" value="1"/>
</dbReference>
<dbReference type="InterPro" id="IPR036028">
    <property type="entry name" value="SH3-like_dom_sf"/>
</dbReference>
<dbReference type="Pfam" id="PF07647">
    <property type="entry name" value="SAM_2"/>
    <property type="match status" value="1"/>
</dbReference>
<dbReference type="Gene3D" id="1.10.150.50">
    <property type="entry name" value="Transcription Factor, Ets-1"/>
    <property type="match status" value="1"/>
</dbReference>
<reference evidence="8" key="1">
    <citation type="journal article" date="2020" name="Fungal Divers.">
        <title>Resolving the Mortierellaceae phylogeny through synthesis of multi-gene phylogenetics and phylogenomics.</title>
        <authorList>
            <person name="Vandepol N."/>
            <person name="Liber J."/>
            <person name="Desiro A."/>
            <person name="Na H."/>
            <person name="Kennedy M."/>
            <person name="Barry K."/>
            <person name="Grigoriev I.V."/>
            <person name="Miller A.N."/>
            <person name="O'Donnell K."/>
            <person name="Stajich J.E."/>
            <person name="Bonito G."/>
        </authorList>
    </citation>
    <scope>NUCLEOTIDE SEQUENCE</scope>
    <source>
        <strain evidence="8">KOD948</strain>
    </source>
</reference>
<feature type="coiled-coil region" evidence="3">
    <location>
        <begin position="84"/>
        <end position="118"/>
    </location>
</feature>
<dbReference type="InterPro" id="IPR001452">
    <property type="entry name" value="SH3_domain"/>
</dbReference>
<dbReference type="PROSITE" id="PS50200">
    <property type="entry name" value="RA"/>
    <property type="match status" value="1"/>
</dbReference>
<keyword evidence="3" id="KW-0175">Coiled coil</keyword>
<dbReference type="SMART" id="SM00326">
    <property type="entry name" value="SH3"/>
    <property type="match status" value="1"/>
</dbReference>
<evidence type="ECO:0000256" key="2">
    <source>
        <dbReference type="PROSITE-ProRule" id="PRU00192"/>
    </source>
</evidence>
<evidence type="ECO:0000259" key="6">
    <source>
        <dbReference type="PROSITE" id="PS50105"/>
    </source>
</evidence>
<feature type="domain" description="SH3" evidence="5">
    <location>
        <begin position="455"/>
        <end position="513"/>
    </location>
</feature>
<evidence type="ECO:0000256" key="3">
    <source>
        <dbReference type="SAM" id="Coils"/>
    </source>
</evidence>
<sequence length="564" mass="61162">MCSIGFPNYEKQIKDNGISGELLVHLDHAALKDLSIWEVGKRLLILKAIYQLKISYGISLEAGDYVPPSVAFENEYNYQAAASLKSVEQAVHEKDNTIQHLVREVERMSKDMTKLKDELWIMQKDQKASINALPWPLFSIPLPEPSSGYAKTTNGSSSSMLSPSQSSTANSPLAPQSPIHASHNLGPSRSPIYATDSGFHSVPSSPHSPGDVRGRGPNMDVSEDGKAIGSPGVDGAGAIKVYGQKPSNTRDPVDAFRSFRISQDDPCYKVLPAALKKYKINDDWRQYALFICYGNTERILTYNEKPLLLMKQLKENKESPVFMLKHIKQMKSPAVNAPSPPHSHPPRKSSDLMNKELPMPPEALAVGSGSGSTSGLNGSTHLNGHMNVMGGSSLVRSGTTSSMRTSSKNAASGLGQASAMNSSMMNGSHIKADSLSASSTPVGPKPENYVQETVEASGTAVALYEWEAKRDDELNVKVGDVFKIKSKGHGWWVVQRDDEIGWIPASILSESNSEDGYFSAEGVAIFDFAKTGPNELSIKTGDKLVSEIGLDVDVDVDVDTRLRV</sequence>
<dbReference type="EMBL" id="JAAAJA010000165">
    <property type="protein sequence ID" value="KAG0260074.1"/>
    <property type="molecule type" value="Genomic_DNA"/>
</dbReference>
<dbReference type="Gene3D" id="3.10.20.90">
    <property type="entry name" value="Phosphatidylinositol 3-kinase Catalytic Subunit, Chain A, domain 1"/>
    <property type="match status" value="1"/>
</dbReference>
<dbReference type="PANTHER" id="PTHR24135">
    <property type="entry name" value="SH3 AND MULTIPLE ANKYRIN REPEAT DOMAINS PROTEIN"/>
    <property type="match status" value="1"/>
</dbReference>
<dbReference type="Gene3D" id="2.30.30.40">
    <property type="entry name" value="SH3 Domains"/>
    <property type="match status" value="1"/>
</dbReference>
<name>A0A9P6U5I5_9FUNG</name>
<dbReference type="AlphaFoldDB" id="A0A9P6U5I5"/>
<dbReference type="PROSITE" id="PS50105">
    <property type="entry name" value="SAM_DOMAIN"/>
    <property type="match status" value="1"/>
</dbReference>
<evidence type="ECO:0000313" key="8">
    <source>
        <dbReference type="EMBL" id="KAG0260074.1"/>
    </source>
</evidence>